<dbReference type="Proteomes" id="UP000005239">
    <property type="component" value="Unassembled WGS sequence"/>
</dbReference>
<sequence>MANGKRNTKCTKKKKEEDSSRDGTEKWNGKRMGKGGERRGRSQQKIERDQREKERDQRSNGRKKKKSVDSVVMSGREGEICMPEEKERREK</sequence>
<feature type="compositionally biased region" description="Basic and acidic residues" evidence="1">
    <location>
        <begin position="14"/>
        <end position="59"/>
    </location>
</feature>
<evidence type="ECO:0000256" key="1">
    <source>
        <dbReference type="SAM" id="MobiDB-lite"/>
    </source>
</evidence>
<organism evidence="2 3">
    <name type="scientific">Pristionchus pacificus</name>
    <name type="common">Parasitic nematode worm</name>
    <dbReference type="NCBI Taxonomy" id="54126"/>
    <lineage>
        <taxon>Eukaryota</taxon>
        <taxon>Metazoa</taxon>
        <taxon>Ecdysozoa</taxon>
        <taxon>Nematoda</taxon>
        <taxon>Chromadorea</taxon>
        <taxon>Rhabditida</taxon>
        <taxon>Rhabditina</taxon>
        <taxon>Diplogasteromorpha</taxon>
        <taxon>Diplogasteroidea</taxon>
        <taxon>Neodiplogasteridae</taxon>
        <taxon>Pristionchus</taxon>
    </lineage>
</organism>
<name>A0A2A6C9Y0_PRIPA</name>
<protein>
    <submittedName>
        <fullName evidence="2">Uncharacterized protein</fullName>
    </submittedName>
</protein>
<evidence type="ECO:0000313" key="3">
    <source>
        <dbReference type="Proteomes" id="UP000005239"/>
    </source>
</evidence>
<reference evidence="2" key="2">
    <citation type="submission" date="2022-06" db="UniProtKB">
        <authorList>
            <consortium name="EnsemblMetazoa"/>
        </authorList>
    </citation>
    <scope>IDENTIFICATION</scope>
    <source>
        <strain evidence="2">PS312</strain>
    </source>
</reference>
<dbReference type="AlphaFoldDB" id="A0A2A6C9Y0"/>
<evidence type="ECO:0000313" key="2">
    <source>
        <dbReference type="EnsemblMetazoa" id="PPA45349.1"/>
    </source>
</evidence>
<accession>A0A8R1Z4G9</accession>
<reference evidence="3" key="1">
    <citation type="journal article" date="2008" name="Nat. Genet.">
        <title>The Pristionchus pacificus genome provides a unique perspective on nematode lifestyle and parasitism.</title>
        <authorList>
            <person name="Dieterich C."/>
            <person name="Clifton S.W."/>
            <person name="Schuster L.N."/>
            <person name="Chinwalla A."/>
            <person name="Delehaunty K."/>
            <person name="Dinkelacker I."/>
            <person name="Fulton L."/>
            <person name="Fulton R."/>
            <person name="Godfrey J."/>
            <person name="Minx P."/>
            <person name="Mitreva M."/>
            <person name="Roeseler W."/>
            <person name="Tian H."/>
            <person name="Witte H."/>
            <person name="Yang S.P."/>
            <person name="Wilson R.K."/>
            <person name="Sommer R.J."/>
        </authorList>
    </citation>
    <scope>NUCLEOTIDE SEQUENCE [LARGE SCALE GENOMIC DNA]</scope>
    <source>
        <strain evidence="3">PS312</strain>
    </source>
</reference>
<feature type="region of interest" description="Disordered" evidence="1">
    <location>
        <begin position="1"/>
        <end position="91"/>
    </location>
</feature>
<proteinExistence type="predicted"/>
<feature type="compositionally biased region" description="Basic residues" evidence="1">
    <location>
        <begin position="1"/>
        <end position="13"/>
    </location>
</feature>
<keyword evidence="3" id="KW-1185">Reference proteome</keyword>
<accession>A0A2A6C9Y0</accession>
<feature type="compositionally biased region" description="Basic and acidic residues" evidence="1">
    <location>
        <begin position="76"/>
        <end position="91"/>
    </location>
</feature>
<gene>
    <name evidence="2" type="primary">WBGene00283718</name>
</gene>
<dbReference type="EnsemblMetazoa" id="PPA45349.1">
    <property type="protein sequence ID" value="PPA45349.1"/>
    <property type="gene ID" value="WBGene00283718"/>
</dbReference>